<keyword evidence="6 7" id="KW-0592">Phosphate transport</keyword>
<evidence type="ECO:0000256" key="2">
    <source>
        <dbReference type="ARBA" id="ARBA00008725"/>
    </source>
</evidence>
<proteinExistence type="inferred from homology"/>
<evidence type="ECO:0000256" key="6">
    <source>
        <dbReference type="ARBA" id="ARBA00022592"/>
    </source>
</evidence>
<dbReference type="PANTHER" id="PTHR42996">
    <property type="entry name" value="PHOSPHATE-BINDING PROTEIN PSTS"/>
    <property type="match status" value="1"/>
</dbReference>
<keyword evidence="5 7" id="KW-0813">Transport</keyword>
<dbReference type="NCBIfam" id="NF008171">
    <property type="entry name" value="PRK10918.1"/>
    <property type="match status" value="1"/>
</dbReference>
<evidence type="ECO:0000256" key="1">
    <source>
        <dbReference type="ARBA" id="ARBA00002841"/>
    </source>
</evidence>
<evidence type="ECO:0000256" key="4">
    <source>
        <dbReference type="ARBA" id="ARBA00021889"/>
    </source>
</evidence>
<dbReference type="GO" id="GO:0035435">
    <property type="term" value="P:phosphate ion transmembrane transport"/>
    <property type="evidence" value="ECO:0007669"/>
    <property type="project" value="InterPro"/>
</dbReference>
<dbReference type="AlphaFoldDB" id="C5T2U4"/>
<dbReference type="Pfam" id="PF12849">
    <property type="entry name" value="PBP_like_2"/>
    <property type="match status" value="1"/>
</dbReference>
<dbReference type="Proteomes" id="UP000003856">
    <property type="component" value="Unassembled WGS sequence"/>
</dbReference>
<feature type="domain" description="PBP" evidence="8">
    <location>
        <begin position="39"/>
        <end position="323"/>
    </location>
</feature>
<comment type="similarity">
    <text evidence="2 7">Belongs to the PstS family.</text>
</comment>
<dbReference type="InterPro" id="IPR024370">
    <property type="entry name" value="PBP_domain"/>
</dbReference>
<dbReference type="PIRSF" id="PIRSF002756">
    <property type="entry name" value="PstS"/>
    <property type="match status" value="1"/>
</dbReference>
<comment type="subunit">
    <text evidence="3 7">The complex is composed of two ATP-binding proteins (PstB), two transmembrane proteins (PstC and PstA) and a solute-binding protein (PstS).</text>
</comment>
<name>C5T2U4_ACIDE</name>
<accession>C5T2U4</accession>
<comment type="function">
    <text evidence="1 7">Part of the ABC transporter complex PstSACB involved in phosphate import.</text>
</comment>
<dbReference type="Gene3D" id="3.40.190.10">
    <property type="entry name" value="Periplasmic binding protein-like II"/>
    <property type="match status" value="2"/>
</dbReference>
<evidence type="ECO:0000256" key="5">
    <source>
        <dbReference type="ARBA" id="ARBA00022448"/>
    </source>
</evidence>
<dbReference type="PATRIC" id="fig|573060.9.peg.3965"/>
<dbReference type="SUPFAM" id="SSF53850">
    <property type="entry name" value="Periplasmic binding protein-like II"/>
    <property type="match status" value="1"/>
</dbReference>
<keyword evidence="10" id="KW-1185">Reference proteome</keyword>
<dbReference type="PANTHER" id="PTHR42996:SF1">
    <property type="entry name" value="PHOSPHATE-BINDING PROTEIN PSTS"/>
    <property type="match status" value="1"/>
</dbReference>
<dbReference type="GO" id="GO:0043190">
    <property type="term" value="C:ATP-binding cassette (ABC) transporter complex"/>
    <property type="evidence" value="ECO:0007669"/>
    <property type="project" value="InterPro"/>
</dbReference>
<reference evidence="9 10" key="1">
    <citation type="submission" date="2009-05" db="EMBL/GenBank/DDBJ databases">
        <title>The draft genome of Acidovorax delafieldii 2AN.</title>
        <authorList>
            <consortium name="US DOE Joint Genome Institute (JGI-PGF)"/>
            <person name="Lucas S."/>
            <person name="Copeland A."/>
            <person name="Lapidus A."/>
            <person name="Glavina del Rio T."/>
            <person name="Tice H."/>
            <person name="Bruce D."/>
            <person name="Goodwin L."/>
            <person name="Pitluck S."/>
            <person name="Larimer F."/>
            <person name="Land M.L."/>
            <person name="Hauser L."/>
            <person name="Shelobolina E.S."/>
            <person name="Picardal F."/>
            <person name="Roden E."/>
            <person name="Emerson D."/>
        </authorList>
    </citation>
    <scope>NUCLEOTIDE SEQUENCE [LARGE SCALE GENOMIC DNA]</scope>
    <source>
        <strain evidence="9 10">2AN</strain>
    </source>
</reference>
<evidence type="ECO:0000256" key="7">
    <source>
        <dbReference type="PIRNR" id="PIRNR002756"/>
    </source>
</evidence>
<dbReference type="InterPro" id="IPR005673">
    <property type="entry name" value="ABC_phos-bd_PstS"/>
</dbReference>
<dbReference type="InterPro" id="IPR050962">
    <property type="entry name" value="Phosphate-bind_PstS"/>
</dbReference>
<evidence type="ECO:0000256" key="3">
    <source>
        <dbReference type="ARBA" id="ARBA00011529"/>
    </source>
</evidence>
<sequence>MSILELPHPNSLNPKGIFMKLSVIRVLVAGVVSAGAFSSAMAQQEATGAGASFPAPLYSKWASDYNKATGVKINYQSVGSGAGLRQIEAKTVDFGASDAPLKDEELAKKGLVQFPTVIGGIVPVVNIKGIAPGQLKLSGQVLGDIYLGKISKWSDPAIKALNPSLALPDEAIAPVRRADGSGTSFGFTNYLSKVNAEWKSKVGEGTAVNWPTGAGGKGNEGVAAFVGRLPNSIGYVEYAYVKQNKLTYALLQNSAGNFVSPDDSTFKAAAAGADWSKSFYQILTNQPGKDAWPITSATFILFQKNQDKPVQAATALKFFEWAYKSGDKTASDLDYVPMPDSVKNVILKSWGDIKDTSGKAISLK</sequence>
<evidence type="ECO:0000259" key="8">
    <source>
        <dbReference type="Pfam" id="PF12849"/>
    </source>
</evidence>
<protein>
    <recommendedName>
        <fullName evidence="4 7">Phosphate-binding protein PstS</fullName>
    </recommendedName>
</protein>
<gene>
    <name evidence="9" type="ORF">AcdelDRAFT_1224</name>
</gene>
<evidence type="ECO:0000313" key="10">
    <source>
        <dbReference type="Proteomes" id="UP000003856"/>
    </source>
</evidence>
<dbReference type="EMBL" id="ACQT01000023">
    <property type="protein sequence ID" value="EER61215.1"/>
    <property type="molecule type" value="Genomic_DNA"/>
</dbReference>
<dbReference type="CDD" id="cd13565">
    <property type="entry name" value="PBP2_PstS"/>
    <property type="match status" value="1"/>
</dbReference>
<dbReference type="NCBIfam" id="TIGR00975">
    <property type="entry name" value="3a0107s03"/>
    <property type="match status" value="1"/>
</dbReference>
<evidence type="ECO:0000313" key="9">
    <source>
        <dbReference type="EMBL" id="EER61215.1"/>
    </source>
</evidence>
<comment type="caution">
    <text evidence="9">The sequence shown here is derived from an EMBL/GenBank/DDBJ whole genome shotgun (WGS) entry which is preliminary data.</text>
</comment>
<dbReference type="GO" id="GO:0042301">
    <property type="term" value="F:phosphate ion binding"/>
    <property type="evidence" value="ECO:0007669"/>
    <property type="project" value="InterPro"/>
</dbReference>
<organism evidence="9 10">
    <name type="scientific">Acidovorax delafieldii 2AN</name>
    <dbReference type="NCBI Taxonomy" id="573060"/>
    <lineage>
        <taxon>Bacteria</taxon>
        <taxon>Pseudomonadati</taxon>
        <taxon>Pseudomonadota</taxon>
        <taxon>Betaproteobacteria</taxon>
        <taxon>Burkholderiales</taxon>
        <taxon>Comamonadaceae</taxon>
        <taxon>Acidovorax</taxon>
    </lineage>
</organism>